<dbReference type="EMBL" id="JAOYFB010000040">
    <property type="protein sequence ID" value="KAK4036403.1"/>
    <property type="molecule type" value="Genomic_DNA"/>
</dbReference>
<dbReference type="Proteomes" id="UP001234178">
    <property type="component" value="Unassembled WGS sequence"/>
</dbReference>
<gene>
    <name evidence="1" type="ORF">OUZ56_028461</name>
</gene>
<reference evidence="1 2" key="1">
    <citation type="journal article" date="2023" name="Nucleic Acids Res.">
        <title>The hologenome of Daphnia magna reveals possible DNA methylation and microbiome-mediated evolution of the host genome.</title>
        <authorList>
            <person name="Chaturvedi A."/>
            <person name="Li X."/>
            <person name="Dhandapani V."/>
            <person name="Marshall H."/>
            <person name="Kissane S."/>
            <person name="Cuenca-Cambronero M."/>
            <person name="Asole G."/>
            <person name="Calvet F."/>
            <person name="Ruiz-Romero M."/>
            <person name="Marangio P."/>
            <person name="Guigo R."/>
            <person name="Rago D."/>
            <person name="Mirbahai L."/>
            <person name="Eastwood N."/>
            <person name="Colbourne J.K."/>
            <person name="Zhou J."/>
            <person name="Mallon E."/>
            <person name="Orsini L."/>
        </authorList>
    </citation>
    <scope>NUCLEOTIDE SEQUENCE [LARGE SCALE GENOMIC DNA]</scope>
    <source>
        <strain evidence="1">LRV0_1</strain>
    </source>
</reference>
<accession>A0ABR0B3Y1</accession>
<evidence type="ECO:0000313" key="1">
    <source>
        <dbReference type="EMBL" id="KAK4036403.1"/>
    </source>
</evidence>
<name>A0ABR0B3Y1_9CRUS</name>
<protein>
    <submittedName>
        <fullName evidence="1">Uncharacterized protein</fullName>
    </submittedName>
</protein>
<proteinExistence type="predicted"/>
<keyword evidence="2" id="KW-1185">Reference proteome</keyword>
<evidence type="ECO:0000313" key="2">
    <source>
        <dbReference type="Proteomes" id="UP001234178"/>
    </source>
</evidence>
<sequence>MDKKHRDWLPGDASIIELLISSRHGQIRKFLLALVLRWGTCLTCRNDSGINVERDDGGFGGFELLLSFNGVLVLARPMQHKHLVERTEPGDGIPSASVTRSCVTTGWPRRLQAAGETETKSTDSFLPSFHIIGLF</sequence>
<comment type="caution">
    <text evidence="1">The sequence shown here is derived from an EMBL/GenBank/DDBJ whole genome shotgun (WGS) entry which is preliminary data.</text>
</comment>
<organism evidence="1 2">
    <name type="scientific">Daphnia magna</name>
    <dbReference type="NCBI Taxonomy" id="35525"/>
    <lineage>
        <taxon>Eukaryota</taxon>
        <taxon>Metazoa</taxon>
        <taxon>Ecdysozoa</taxon>
        <taxon>Arthropoda</taxon>
        <taxon>Crustacea</taxon>
        <taxon>Branchiopoda</taxon>
        <taxon>Diplostraca</taxon>
        <taxon>Cladocera</taxon>
        <taxon>Anomopoda</taxon>
        <taxon>Daphniidae</taxon>
        <taxon>Daphnia</taxon>
    </lineage>
</organism>